<gene>
    <name evidence="2" type="ORF">HOLleu_32308</name>
</gene>
<protein>
    <recommendedName>
        <fullName evidence="1">HTH psq-type domain-containing protein</fullName>
    </recommendedName>
</protein>
<dbReference type="Proteomes" id="UP001152320">
    <property type="component" value="Chromosome 16"/>
</dbReference>
<dbReference type="Pfam" id="PF05225">
    <property type="entry name" value="HTH_psq"/>
    <property type="match status" value="1"/>
</dbReference>
<name>A0A9Q0YUJ3_HOLLE</name>
<evidence type="ECO:0000313" key="2">
    <source>
        <dbReference type="EMBL" id="KAJ8027226.1"/>
    </source>
</evidence>
<dbReference type="EMBL" id="JAIZAY010000016">
    <property type="protein sequence ID" value="KAJ8027226.1"/>
    <property type="molecule type" value="Genomic_DNA"/>
</dbReference>
<dbReference type="GO" id="GO:0003677">
    <property type="term" value="F:DNA binding"/>
    <property type="evidence" value="ECO:0007669"/>
    <property type="project" value="InterPro"/>
</dbReference>
<organism evidence="2 3">
    <name type="scientific">Holothuria leucospilota</name>
    <name type="common">Black long sea cucumber</name>
    <name type="synonym">Mertensiothuria leucospilota</name>
    <dbReference type="NCBI Taxonomy" id="206669"/>
    <lineage>
        <taxon>Eukaryota</taxon>
        <taxon>Metazoa</taxon>
        <taxon>Echinodermata</taxon>
        <taxon>Eleutherozoa</taxon>
        <taxon>Echinozoa</taxon>
        <taxon>Holothuroidea</taxon>
        <taxon>Aspidochirotacea</taxon>
        <taxon>Aspidochirotida</taxon>
        <taxon>Holothuriidae</taxon>
        <taxon>Holothuria</taxon>
    </lineage>
</organism>
<proteinExistence type="predicted"/>
<dbReference type="AlphaFoldDB" id="A0A9Q0YUJ3"/>
<evidence type="ECO:0000259" key="1">
    <source>
        <dbReference type="Pfam" id="PF05225"/>
    </source>
</evidence>
<accession>A0A9Q0YUJ3</accession>
<reference evidence="2" key="1">
    <citation type="submission" date="2021-10" db="EMBL/GenBank/DDBJ databases">
        <title>Tropical sea cucumber genome reveals ecological adaptation and Cuvierian tubules defense mechanism.</title>
        <authorList>
            <person name="Chen T."/>
        </authorList>
    </citation>
    <scope>NUCLEOTIDE SEQUENCE</scope>
    <source>
        <strain evidence="2">Nanhai2018</strain>
        <tissue evidence="2">Muscle</tissue>
    </source>
</reference>
<evidence type="ECO:0000313" key="3">
    <source>
        <dbReference type="Proteomes" id="UP001152320"/>
    </source>
</evidence>
<comment type="caution">
    <text evidence="2">The sequence shown here is derived from an EMBL/GenBank/DDBJ whole genome shotgun (WGS) entry which is preliminary data.</text>
</comment>
<sequence>MMISSFLFLPDDDKLFLVLQGSIGVVGVNTTSFRSGLPVWVTVAKPVILEAKEQSLVLQISGSTLLQATQMYPTVIMVCNYVRGSGKRKYRCFTDEDLESALKAIQGGLSQAKASALFNVPRMQAAGRPPVLNQEEEQILVQTLAEVSKRGARVSVEDIEAHFKQLEPVLTDIEPSHVYNYDETNVTDEPGAKKVVVPRGMKRVEREQEHSKMTVSLMVCGSAAGEMLPPFIVYKAQNL</sequence>
<dbReference type="OrthoDB" id="10072016at2759"/>
<keyword evidence="3" id="KW-1185">Reference proteome</keyword>
<feature type="domain" description="HTH psq-type" evidence="1">
    <location>
        <begin position="94"/>
        <end position="122"/>
    </location>
</feature>
<dbReference type="InterPro" id="IPR007889">
    <property type="entry name" value="HTH_Psq"/>
</dbReference>
<dbReference type="Gene3D" id="1.10.10.60">
    <property type="entry name" value="Homeodomain-like"/>
    <property type="match status" value="1"/>
</dbReference>